<dbReference type="AlphaFoldDB" id="A0ABC9GRQ3"/>
<evidence type="ECO:0000256" key="2">
    <source>
        <dbReference type="ARBA" id="ARBA00007706"/>
    </source>
</evidence>
<keyword evidence="10" id="KW-0325">Glycoprotein</keyword>
<feature type="compositionally biased region" description="Polar residues" evidence="13">
    <location>
        <begin position="47"/>
        <end position="63"/>
    </location>
</feature>
<dbReference type="InterPro" id="IPR029044">
    <property type="entry name" value="Nucleotide-diphossugar_trans"/>
</dbReference>
<organism evidence="14 15">
    <name type="scientific">Urochloa decumbens</name>
    <dbReference type="NCBI Taxonomy" id="240449"/>
    <lineage>
        <taxon>Eukaryota</taxon>
        <taxon>Viridiplantae</taxon>
        <taxon>Streptophyta</taxon>
        <taxon>Embryophyta</taxon>
        <taxon>Tracheophyta</taxon>
        <taxon>Spermatophyta</taxon>
        <taxon>Magnoliopsida</taxon>
        <taxon>Liliopsida</taxon>
        <taxon>Poales</taxon>
        <taxon>Poaceae</taxon>
        <taxon>PACMAD clade</taxon>
        <taxon>Panicoideae</taxon>
        <taxon>Panicodae</taxon>
        <taxon>Paniceae</taxon>
        <taxon>Melinidinae</taxon>
        <taxon>Urochloa</taxon>
    </lineage>
</organism>
<evidence type="ECO:0000256" key="3">
    <source>
        <dbReference type="ARBA" id="ARBA00022676"/>
    </source>
</evidence>
<feature type="region of interest" description="Disordered" evidence="13">
    <location>
        <begin position="37"/>
        <end position="72"/>
    </location>
</feature>
<dbReference type="Gene3D" id="3.90.550.10">
    <property type="entry name" value="Spore Coat Polysaccharide Biosynthesis Protein SpsA, Chain A"/>
    <property type="match status" value="1"/>
</dbReference>
<keyword evidence="3" id="KW-0328">Glycosyltransferase</keyword>
<protein>
    <recommendedName>
        <fullName evidence="12">Glycosyltransferases</fullName>
        <ecNumber evidence="12">2.4.-.-</ecNumber>
    </recommendedName>
</protein>
<proteinExistence type="inferred from homology"/>
<dbReference type="PANTHER" id="PTHR10896:SF26">
    <property type="entry name" value="BETA-1,4-XYLOSYLTRANSFERASE IRX9-RELATED"/>
    <property type="match status" value="1"/>
</dbReference>
<dbReference type="EMBL" id="CAXIPR030000132">
    <property type="protein sequence ID" value="CAM0145089.1"/>
    <property type="molecule type" value="Genomic_DNA"/>
</dbReference>
<comment type="function">
    <text evidence="12">Involved in the synthesis of glucuronoxylan hemicellulose in secondary cell walls.</text>
</comment>
<dbReference type="GO" id="GO:0071555">
    <property type="term" value="P:cell wall organization"/>
    <property type="evidence" value="ECO:0007669"/>
    <property type="project" value="UniProtKB-KW"/>
</dbReference>
<sequence>MHVREQYPCLLFVGGHAIMSYSYPILNLSRQAASPSIESSAIRHHSTTTTPLPADQTSMASPKQQHKKRRGGGGVLRRAMLHSCLCFLVGLLTGLAPSDWADAASRAAASNAQVLTTRAARAMNHTAALLTTHYQLYQQQPAAVPKHQEEQQQQQQLVIAITTTAGPGPSSSDRERRSAGLTRTAHALRLVSPPVVVVWLVVEPAREAPPTAALLRRTGLVYRHLTYADNFTAEAWEEERHHQRNVALRHVEQHRLRGVVLFAGLADVYDLRLLDNLRHIRTLGAWPVATVWEQEGRVAVQGPLCRRRSTRSSSSTSSSSTPTVSSWFSAPTSQATTSSSRPAPDSSLDLDSGFAFASYLLWDPARWDRFPTSEPDHSHDSIDFVHRLLLEDYNKTRPIPDCSHIMAWRVDTTLL</sequence>
<comment type="caution">
    <text evidence="14">The sequence shown here is derived from an EMBL/GenBank/DDBJ whole genome shotgun (WGS) entry which is preliminary data.</text>
</comment>
<keyword evidence="4 12" id="KW-0808">Transferase</keyword>
<evidence type="ECO:0000256" key="9">
    <source>
        <dbReference type="ARBA" id="ARBA00023136"/>
    </source>
</evidence>
<comment type="similarity">
    <text evidence="2 12">Belongs to the glycosyltransferase 43 family.</text>
</comment>
<keyword evidence="6 12" id="KW-0735">Signal-anchor</keyword>
<evidence type="ECO:0000313" key="15">
    <source>
        <dbReference type="Proteomes" id="UP001497457"/>
    </source>
</evidence>
<dbReference type="GO" id="GO:0000139">
    <property type="term" value="C:Golgi membrane"/>
    <property type="evidence" value="ECO:0007669"/>
    <property type="project" value="UniProtKB-SubCell"/>
</dbReference>
<evidence type="ECO:0000256" key="8">
    <source>
        <dbReference type="ARBA" id="ARBA00023034"/>
    </source>
</evidence>
<keyword evidence="11 12" id="KW-0961">Cell wall biogenesis/degradation</keyword>
<dbReference type="GO" id="GO:0016757">
    <property type="term" value="F:glycosyltransferase activity"/>
    <property type="evidence" value="ECO:0007669"/>
    <property type="project" value="UniProtKB-KW"/>
</dbReference>
<evidence type="ECO:0000256" key="6">
    <source>
        <dbReference type="ARBA" id="ARBA00022968"/>
    </source>
</evidence>
<evidence type="ECO:0000256" key="13">
    <source>
        <dbReference type="SAM" id="MobiDB-lite"/>
    </source>
</evidence>
<evidence type="ECO:0000256" key="10">
    <source>
        <dbReference type="ARBA" id="ARBA00023180"/>
    </source>
</evidence>
<dbReference type="PANTHER" id="PTHR10896">
    <property type="entry name" value="GALACTOSYLGALACTOSYLXYLOSYLPROTEIN 3-BETA-GLUCURONOSYLTRANSFERASE BETA-1,3-GLUCURONYLTRANSFERASE"/>
    <property type="match status" value="1"/>
</dbReference>
<evidence type="ECO:0000256" key="11">
    <source>
        <dbReference type="ARBA" id="ARBA00023316"/>
    </source>
</evidence>
<evidence type="ECO:0000256" key="5">
    <source>
        <dbReference type="ARBA" id="ARBA00022692"/>
    </source>
</evidence>
<feature type="region of interest" description="Disordered" evidence="13">
    <location>
        <begin position="303"/>
        <end position="346"/>
    </location>
</feature>
<keyword evidence="5" id="KW-0812">Transmembrane</keyword>
<reference evidence="14 15" key="1">
    <citation type="submission" date="2024-10" db="EMBL/GenBank/DDBJ databases">
        <authorList>
            <person name="Ryan C."/>
        </authorList>
    </citation>
    <scope>NUCLEOTIDE SEQUENCE [LARGE SCALE GENOMIC DNA]</scope>
</reference>
<keyword evidence="9" id="KW-0472">Membrane</keyword>
<dbReference type="InterPro" id="IPR005027">
    <property type="entry name" value="Glyco_trans_43"/>
</dbReference>
<evidence type="ECO:0000256" key="4">
    <source>
        <dbReference type="ARBA" id="ARBA00022679"/>
    </source>
</evidence>
<keyword evidence="15" id="KW-1185">Reference proteome</keyword>
<comment type="subcellular location">
    <subcellularLocation>
        <location evidence="1 12">Golgi apparatus membrane</location>
        <topology evidence="1 12">Single-pass type II membrane protein</topology>
    </subcellularLocation>
</comment>
<keyword evidence="7" id="KW-1133">Transmembrane helix</keyword>
<dbReference type="FunFam" id="3.90.550.10:FF:000227">
    <property type="entry name" value="Glycosyltransferases"/>
    <property type="match status" value="1"/>
</dbReference>
<gene>
    <name evidence="14" type="ORF">URODEC1_LOCUS118863</name>
</gene>
<dbReference type="SUPFAM" id="SSF53448">
    <property type="entry name" value="Nucleotide-diphospho-sugar transferases"/>
    <property type="match status" value="1"/>
</dbReference>
<dbReference type="EC" id="2.4.-.-" evidence="12"/>
<keyword evidence="8 12" id="KW-0333">Golgi apparatus</keyword>
<accession>A0ABC9GRQ3</accession>
<evidence type="ECO:0000256" key="7">
    <source>
        <dbReference type="ARBA" id="ARBA00022989"/>
    </source>
</evidence>
<dbReference type="Proteomes" id="UP001497457">
    <property type="component" value="Unassembled WGS sequence"/>
</dbReference>
<evidence type="ECO:0000313" key="14">
    <source>
        <dbReference type="EMBL" id="CAM0145089.1"/>
    </source>
</evidence>
<evidence type="ECO:0000256" key="12">
    <source>
        <dbReference type="RuleBase" id="RU363127"/>
    </source>
</evidence>
<evidence type="ECO:0000256" key="1">
    <source>
        <dbReference type="ARBA" id="ARBA00004323"/>
    </source>
</evidence>
<name>A0ABC9GRQ3_9POAL</name>
<feature type="compositionally biased region" description="Low complexity" evidence="13">
    <location>
        <begin position="311"/>
        <end position="344"/>
    </location>
</feature>
<dbReference type="Pfam" id="PF03360">
    <property type="entry name" value="Glyco_transf_43"/>
    <property type="match status" value="1"/>
</dbReference>